<keyword evidence="2" id="KW-1185">Reference proteome</keyword>
<reference evidence="1 2" key="1">
    <citation type="submission" date="2024-03" db="EMBL/GenBank/DDBJ databases">
        <title>Isolation and characterization of a phage collection against Pseudomonas putida.</title>
        <authorList>
            <person name="Brauer A."/>
            <person name="Rosendahl S."/>
            <person name="Kangsep A."/>
            <person name="Rikberg R."/>
            <person name="Lewanczyk A.C."/>
            <person name="Horak R."/>
            <person name="Tamman H."/>
        </authorList>
    </citation>
    <scope>NUCLEOTIDE SEQUENCE [LARGE SCALE GENOMIC DNA]</scope>
</reference>
<dbReference type="EMBL" id="PP496413">
    <property type="protein sequence ID" value="WYV99031.1"/>
    <property type="molecule type" value="Genomic_DNA"/>
</dbReference>
<gene>
    <name evidence="1" type="ORF">Amme3_00035</name>
</gene>
<proteinExistence type="predicted"/>
<sequence length="125" mass="14363">MYTQEYIDNLPHIKVKEVRLMRKADRPKHFHAENSCGKCKCYIRVCSDKMNYIYCANCVGCFKDLGLTLPFKAIKMASNRNTNPDPDKPFSVATVKYGLSLHNQRSVKAAKEGWKLPNTIYSNIK</sequence>
<organism evidence="1 2">
    <name type="scientific">Pseudomonas phage vB_PpuM-Amme-3</name>
    <dbReference type="NCBI Taxonomy" id="3132617"/>
    <lineage>
        <taxon>Viruses</taxon>
        <taxon>Duplodnaviria</taxon>
        <taxon>Heunggongvirae</taxon>
        <taxon>Uroviricota</taxon>
        <taxon>Caudoviricetes</taxon>
        <taxon>Vandenendeviridae</taxon>
        <taxon>Gorskivirinae</taxon>
        <taxon>Tartuvirus</taxon>
        <taxon>Tartuvirus amme3</taxon>
    </lineage>
</organism>
<evidence type="ECO:0000313" key="1">
    <source>
        <dbReference type="EMBL" id="WYV99031.1"/>
    </source>
</evidence>
<dbReference type="Proteomes" id="UP001438490">
    <property type="component" value="Segment"/>
</dbReference>
<accession>A0AAX4MWG5</accession>
<evidence type="ECO:0000313" key="2">
    <source>
        <dbReference type="Proteomes" id="UP001438490"/>
    </source>
</evidence>
<name>A0AAX4MWG5_9CAUD</name>
<protein>
    <submittedName>
        <fullName evidence="1">Uncharacterized protein</fullName>
    </submittedName>
</protein>